<dbReference type="OrthoDB" id="6736457at2759"/>
<comment type="caution">
    <text evidence="1">The sequence shown here is derived from an EMBL/GenBank/DDBJ whole genome shotgun (WGS) entry which is preliminary data.</text>
</comment>
<reference evidence="1 2" key="1">
    <citation type="journal article" date="2019" name="Sci. Rep.">
        <title>Orb-weaving spider Araneus ventricosus genome elucidates the spidroin gene catalogue.</title>
        <authorList>
            <person name="Kono N."/>
            <person name="Nakamura H."/>
            <person name="Ohtoshi R."/>
            <person name="Moran D.A.P."/>
            <person name="Shinohara A."/>
            <person name="Yoshida Y."/>
            <person name="Fujiwara M."/>
            <person name="Mori M."/>
            <person name="Tomita M."/>
            <person name="Arakawa K."/>
        </authorList>
    </citation>
    <scope>NUCLEOTIDE SEQUENCE [LARGE SCALE GENOMIC DNA]</scope>
</reference>
<proteinExistence type="predicted"/>
<protein>
    <submittedName>
        <fullName evidence="1">Uncharacterized protein</fullName>
    </submittedName>
</protein>
<name>A0A4Y2LDE9_ARAVE</name>
<sequence>MPRSTPILGDCPMLGFDCPMLGFCPMVRLPVLGFDYPILGFDWPVLGSVCPVLDFQAAYTRFRLPYAPEFRLPNLLSFRLPYTRFLLPMPQVSTAMLGSGCLCWFVQHMAEFLDYPILGFHCARVRSAYDLLDCPATRGFCLYKVSTALLGSSLSYAQVSTVLYKSRLLYTRVSGAYTRFSTAYTKISSPFILEFRLPYTRIYILGFDCLYTRFRLPILGFRLPYARFRLLGFRLPILKFRLPYTRFRLPYTRFDCPILEFDCSILEFRLPYAEFRLPYTRVSIAPHYKRSLSMFIGVSAAYELSCPILGSLPCSSRVSTGLLLGSVCPMEFRLPYARFHCPVQVSTPL</sequence>
<accession>A0A4Y2LDE9</accession>
<evidence type="ECO:0000313" key="2">
    <source>
        <dbReference type="Proteomes" id="UP000499080"/>
    </source>
</evidence>
<dbReference type="AlphaFoldDB" id="A0A4Y2LDE9"/>
<gene>
    <name evidence="1" type="ORF">AVEN_86092_1</name>
</gene>
<organism evidence="1 2">
    <name type="scientific">Araneus ventricosus</name>
    <name type="common">Orbweaver spider</name>
    <name type="synonym">Epeira ventricosa</name>
    <dbReference type="NCBI Taxonomy" id="182803"/>
    <lineage>
        <taxon>Eukaryota</taxon>
        <taxon>Metazoa</taxon>
        <taxon>Ecdysozoa</taxon>
        <taxon>Arthropoda</taxon>
        <taxon>Chelicerata</taxon>
        <taxon>Arachnida</taxon>
        <taxon>Araneae</taxon>
        <taxon>Araneomorphae</taxon>
        <taxon>Entelegynae</taxon>
        <taxon>Araneoidea</taxon>
        <taxon>Araneidae</taxon>
        <taxon>Araneus</taxon>
    </lineage>
</organism>
<dbReference type="EMBL" id="BGPR01005628">
    <property type="protein sequence ID" value="GBN11953.1"/>
    <property type="molecule type" value="Genomic_DNA"/>
</dbReference>
<dbReference type="Proteomes" id="UP000499080">
    <property type="component" value="Unassembled WGS sequence"/>
</dbReference>
<keyword evidence="2" id="KW-1185">Reference proteome</keyword>
<evidence type="ECO:0000313" key="1">
    <source>
        <dbReference type="EMBL" id="GBN11953.1"/>
    </source>
</evidence>